<dbReference type="Pfam" id="PF13581">
    <property type="entry name" value="HATPase_c_2"/>
    <property type="match status" value="1"/>
</dbReference>
<reference evidence="4" key="1">
    <citation type="submission" date="2016-02" db="EMBL/GenBank/DDBJ databases">
        <authorList>
            <person name="Wibberg D."/>
        </authorList>
    </citation>
    <scope>NUCLEOTIDE SEQUENCE [LARGE SCALE GENOMIC DNA]</scope>
</reference>
<dbReference type="PANTHER" id="PTHR35526">
    <property type="entry name" value="ANTI-SIGMA-F FACTOR RSBW-RELATED"/>
    <property type="match status" value="1"/>
</dbReference>
<keyword evidence="3" id="KW-0547">Nucleotide-binding</keyword>
<dbReference type="InterPro" id="IPR050267">
    <property type="entry name" value="Anti-sigma-factor_SerPK"/>
</dbReference>
<keyword evidence="1" id="KW-0723">Serine/threonine-protein kinase</keyword>
<organism evidence="3 4">
    <name type="scientific">Candidatus Protofrankia californiensis</name>
    <dbReference type="NCBI Taxonomy" id="1839754"/>
    <lineage>
        <taxon>Bacteria</taxon>
        <taxon>Bacillati</taxon>
        <taxon>Actinomycetota</taxon>
        <taxon>Actinomycetes</taxon>
        <taxon>Frankiales</taxon>
        <taxon>Frankiaceae</taxon>
        <taxon>Protofrankia</taxon>
    </lineage>
</organism>
<sequence length="151" mass="16710">MAEALTARFDLPANARAAGRARRLVNELLSTWGREEDAEVARLLVSEVVTNAVRYTRSNDPLHVQVVAQKDRVRIAVGDGSTTHPVLRPAHDDDESGRGMHLVAALASEWGVVDKPAHDSPGKHVWFELAAPVRPRVPMDAMRSTTFRLFR</sequence>
<protein>
    <submittedName>
        <fullName evidence="3">ATP-binding protein</fullName>
    </submittedName>
</protein>
<evidence type="ECO:0000256" key="1">
    <source>
        <dbReference type="ARBA" id="ARBA00022527"/>
    </source>
</evidence>
<dbReference type="Gene3D" id="3.30.565.10">
    <property type="entry name" value="Histidine kinase-like ATPase, C-terminal domain"/>
    <property type="match status" value="1"/>
</dbReference>
<proteinExistence type="predicted"/>
<dbReference type="PANTHER" id="PTHR35526:SF3">
    <property type="entry name" value="ANTI-SIGMA-F FACTOR RSBW"/>
    <property type="match status" value="1"/>
</dbReference>
<dbReference type="SUPFAM" id="SSF55874">
    <property type="entry name" value="ATPase domain of HSP90 chaperone/DNA topoisomerase II/histidine kinase"/>
    <property type="match status" value="1"/>
</dbReference>
<dbReference type="GO" id="GO:0005524">
    <property type="term" value="F:ATP binding"/>
    <property type="evidence" value="ECO:0007669"/>
    <property type="project" value="UniProtKB-KW"/>
</dbReference>
<dbReference type="CDD" id="cd16936">
    <property type="entry name" value="HATPase_RsbW-like"/>
    <property type="match status" value="1"/>
</dbReference>
<evidence type="ECO:0000259" key="2">
    <source>
        <dbReference type="Pfam" id="PF13581"/>
    </source>
</evidence>
<dbReference type="InterPro" id="IPR036890">
    <property type="entry name" value="HATPase_C_sf"/>
</dbReference>
<name>A0A1C3NWQ5_9ACTN</name>
<evidence type="ECO:0000313" key="4">
    <source>
        <dbReference type="Proteomes" id="UP000199013"/>
    </source>
</evidence>
<dbReference type="AlphaFoldDB" id="A0A1C3NWQ5"/>
<keyword evidence="3" id="KW-0067">ATP-binding</keyword>
<accession>A0A1C3NWQ5</accession>
<keyword evidence="1" id="KW-0418">Kinase</keyword>
<keyword evidence="4" id="KW-1185">Reference proteome</keyword>
<dbReference type="InterPro" id="IPR003594">
    <property type="entry name" value="HATPase_dom"/>
</dbReference>
<dbReference type="Proteomes" id="UP000199013">
    <property type="component" value="Unassembled WGS sequence"/>
</dbReference>
<keyword evidence="1" id="KW-0808">Transferase</keyword>
<dbReference type="EMBL" id="FLUV01000809">
    <property type="protein sequence ID" value="SBW21225.1"/>
    <property type="molecule type" value="Genomic_DNA"/>
</dbReference>
<dbReference type="GO" id="GO:0004674">
    <property type="term" value="F:protein serine/threonine kinase activity"/>
    <property type="evidence" value="ECO:0007669"/>
    <property type="project" value="UniProtKB-KW"/>
</dbReference>
<feature type="domain" description="Histidine kinase/HSP90-like ATPase" evidence="2">
    <location>
        <begin position="11"/>
        <end position="112"/>
    </location>
</feature>
<evidence type="ECO:0000313" key="3">
    <source>
        <dbReference type="EMBL" id="SBW21225.1"/>
    </source>
</evidence>
<gene>
    <name evidence="3" type="ORF">FDG2_1945</name>
</gene>